<evidence type="ECO:0000313" key="4">
    <source>
        <dbReference type="Proteomes" id="UP000239494"/>
    </source>
</evidence>
<proteinExistence type="predicted"/>
<feature type="chain" id="PRO_5038990677" description="DUF4352 domain-containing protein" evidence="2">
    <location>
        <begin position="28"/>
        <end position="216"/>
    </location>
</feature>
<dbReference type="Proteomes" id="UP000239494">
    <property type="component" value="Unassembled WGS sequence"/>
</dbReference>
<comment type="caution">
    <text evidence="3">The sequence shown here is derived from an EMBL/GenBank/DDBJ whole genome shotgun (WGS) entry which is preliminary data.</text>
</comment>
<dbReference type="OrthoDB" id="3699666at2"/>
<evidence type="ECO:0008006" key="5">
    <source>
        <dbReference type="Google" id="ProtNLM"/>
    </source>
</evidence>
<evidence type="ECO:0000256" key="2">
    <source>
        <dbReference type="SAM" id="SignalP"/>
    </source>
</evidence>
<feature type="compositionally biased region" description="Low complexity" evidence="1">
    <location>
        <begin position="28"/>
        <end position="62"/>
    </location>
</feature>
<dbReference type="EMBL" id="PVTF01000003">
    <property type="protein sequence ID" value="PRY43298.1"/>
    <property type="molecule type" value="Genomic_DNA"/>
</dbReference>
<dbReference type="AlphaFoldDB" id="A0A2T0TCE1"/>
<reference evidence="3 4" key="1">
    <citation type="submission" date="2018-03" db="EMBL/GenBank/DDBJ databases">
        <title>Genomic Encyclopedia of Archaeal and Bacterial Type Strains, Phase II (KMG-II): from individual species to whole genera.</title>
        <authorList>
            <person name="Goeker M."/>
        </authorList>
    </citation>
    <scope>NUCLEOTIDE SEQUENCE [LARGE SCALE GENOMIC DNA]</scope>
    <source>
        <strain evidence="3 4">DSM 44720</strain>
    </source>
</reference>
<gene>
    <name evidence="3" type="ORF">CLV43_10338</name>
</gene>
<evidence type="ECO:0000256" key="1">
    <source>
        <dbReference type="SAM" id="MobiDB-lite"/>
    </source>
</evidence>
<feature type="region of interest" description="Disordered" evidence="1">
    <location>
        <begin position="28"/>
        <end position="65"/>
    </location>
</feature>
<protein>
    <recommendedName>
        <fullName evidence="5">DUF4352 domain-containing protein</fullName>
    </recommendedName>
</protein>
<organism evidence="3 4">
    <name type="scientific">Umezawaea tangerina</name>
    <dbReference type="NCBI Taxonomy" id="84725"/>
    <lineage>
        <taxon>Bacteria</taxon>
        <taxon>Bacillati</taxon>
        <taxon>Actinomycetota</taxon>
        <taxon>Actinomycetes</taxon>
        <taxon>Pseudonocardiales</taxon>
        <taxon>Pseudonocardiaceae</taxon>
        <taxon>Umezawaea</taxon>
    </lineage>
</organism>
<dbReference type="RefSeq" id="WP_146174722.1">
    <property type="nucleotide sequence ID" value="NZ_PVTF01000003.1"/>
</dbReference>
<sequence length="216" mass="21956">MPRTTAALAIAAALVALAGCSASPVLGAASSSTTSAPSSSTSTSTPSATTPSSAQPAAAPSPGARVRSARGLLVKQVGERAGIGTTDSDARAWFTLDAIEVDPACAGTTPPENGHLIALSFTVNTTALLDRSQFWFIRAQHFEVVGPDGITDAHLETSAANGCLPDREELPGSPYAASSNYVGKVVLDSRHAAGMITYRPPVELAGAGWEWAIPAV</sequence>
<name>A0A2T0TCE1_9PSEU</name>
<accession>A0A2T0TCE1</accession>
<keyword evidence="2" id="KW-0732">Signal</keyword>
<dbReference type="PROSITE" id="PS51257">
    <property type="entry name" value="PROKAR_LIPOPROTEIN"/>
    <property type="match status" value="1"/>
</dbReference>
<feature type="signal peptide" evidence="2">
    <location>
        <begin position="1"/>
        <end position="27"/>
    </location>
</feature>
<evidence type="ECO:0000313" key="3">
    <source>
        <dbReference type="EMBL" id="PRY43298.1"/>
    </source>
</evidence>
<keyword evidence="4" id="KW-1185">Reference proteome</keyword>